<keyword evidence="10 15" id="KW-1133">Transmembrane helix</keyword>
<dbReference type="Gene3D" id="1.20.120.1200">
    <property type="entry name" value="NADH-ubiquinone/plastoquinone oxidoreductase chain 6, subunit NuoJ"/>
    <property type="match status" value="1"/>
</dbReference>
<evidence type="ECO:0000256" key="1">
    <source>
        <dbReference type="ARBA" id="ARBA00004225"/>
    </source>
</evidence>
<dbReference type="PANTHER" id="PTHR11435:SF1">
    <property type="entry name" value="NADH-UBIQUINONE OXIDOREDUCTASE CHAIN 6"/>
    <property type="match status" value="1"/>
</dbReference>
<proteinExistence type="inferred from homology"/>
<accession>Q5GM94</accession>
<evidence type="ECO:0000256" key="9">
    <source>
        <dbReference type="ARBA" id="ARBA00022982"/>
    </source>
</evidence>
<gene>
    <name evidence="16" type="primary">ND6</name>
</gene>
<feature type="transmembrane region" description="Helical" evidence="15">
    <location>
        <begin position="53"/>
        <end position="75"/>
    </location>
</feature>
<keyword evidence="11 15" id="KW-0520">NAD</keyword>
<evidence type="ECO:0000256" key="2">
    <source>
        <dbReference type="ARBA" id="ARBA00005698"/>
    </source>
</evidence>
<keyword evidence="13 15" id="KW-0472">Membrane</keyword>
<dbReference type="InterPro" id="IPR050269">
    <property type="entry name" value="ComplexI_Subunit6"/>
</dbReference>
<evidence type="ECO:0000256" key="14">
    <source>
        <dbReference type="ARBA" id="ARBA00049551"/>
    </source>
</evidence>
<geneLocation type="mitochondrion" evidence="16"/>
<evidence type="ECO:0000256" key="6">
    <source>
        <dbReference type="ARBA" id="ARBA00022660"/>
    </source>
</evidence>
<evidence type="ECO:0000256" key="12">
    <source>
        <dbReference type="ARBA" id="ARBA00023128"/>
    </source>
</evidence>
<evidence type="ECO:0000256" key="4">
    <source>
        <dbReference type="ARBA" id="ARBA00021095"/>
    </source>
</evidence>
<reference evidence="16" key="1">
    <citation type="journal article" date="2005" name="Biol. J. Linn. Soc. Lond.">
        <title>The phylogenetic position of toadfishes (order Batrachoidiformes) in the higher ray-finned fish as inferred from partitioned Bayesian analysis of 102 whole mitochondrial genome sequences.</title>
        <authorList>
            <person name="Miya M."/>
            <person name="Satoh T.P."/>
            <person name="Nishida M."/>
        </authorList>
    </citation>
    <scope>NUCLEOTIDE SEQUENCE</scope>
</reference>
<keyword evidence="15" id="KW-0830">Ubiquinone</keyword>
<organism evidence="16">
    <name type="scientific">Batrachomoeus trispinosus</name>
    <name type="common">three-spined frogfish</name>
    <dbReference type="NCBI Taxonomy" id="262770"/>
    <lineage>
        <taxon>Eukaryota</taxon>
        <taxon>Metazoa</taxon>
        <taxon>Chordata</taxon>
        <taxon>Craniata</taxon>
        <taxon>Vertebrata</taxon>
        <taxon>Euteleostomi</taxon>
        <taxon>Actinopterygii</taxon>
        <taxon>Neopterygii</taxon>
        <taxon>Teleostei</taxon>
        <taxon>Neoteleostei</taxon>
        <taxon>Acanthomorphata</taxon>
        <taxon>Batrachoidaria</taxon>
        <taxon>Batrachoididae</taxon>
        <taxon>Batrachomoeus</taxon>
    </lineage>
</organism>
<keyword evidence="7 15" id="KW-0812">Transmembrane</keyword>
<name>Q5GM94_9TELE</name>
<dbReference type="EMBL" id="AP006738">
    <property type="protein sequence ID" value="BAD89252.1"/>
    <property type="molecule type" value="Genomic_DNA"/>
</dbReference>
<comment type="subcellular location">
    <subcellularLocation>
        <location evidence="1 15">Mitochondrion membrane</location>
        <topology evidence="1 15">Multi-pass membrane protein</topology>
    </subcellularLocation>
</comment>
<evidence type="ECO:0000256" key="3">
    <source>
        <dbReference type="ARBA" id="ARBA00012944"/>
    </source>
</evidence>
<feature type="transmembrane region" description="Helical" evidence="15">
    <location>
        <begin position="137"/>
        <end position="163"/>
    </location>
</feature>
<evidence type="ECO:0000256" key="15">
    <source>
        <dbReference type="RuleBase" id="RU004430"/>
    </source>
</evidence>
<evidence type="ECO:0000256" key="7">
    <source>
        <dbReference type="ARBA" id="ARBA00022692"/>
    </source>
</evidence>
<comment type="similarity">
    <text evidence="2 15">Belongs to the complex I subunit 6 family.</text>
</comment>
<keyword evidence="9 15" id="KW-0249">Electron transport</keyword>
<evidence type="ECO:0000313" key="16">
    <source>
        <dbReference type="EMBL" id="BAD89252.1"/>
    </source>
</evidence>
<dbReference type="GO" id="GO:0008137">
    <property type="term" value="F:NADH dehydrogenase (ubiquinone) activity"/>
    <property type="evidence" value="ECO:0007669"/>
    <property type="project" value="UniProtKB-UniRule"/>
</dbReference>
<evidence type="ECO:0000256" key="11">
    <source>
        <dbReference type="ARBA" id="ARBA00023027"/>
    </source>
</evidence>
<comment type="catalytic activity">
    <reaction evidence="14 15">
        <text>a ubiquinone + NADH + 5 H(+)(in) = a ubiquinol + NAD(+) + 4 H(+)(out)</text>
        <dbReference type="Rhea" id="RHEA:29091"/>
        <dbReference type="Rhea" id="RHEA-COMP:9565"/>
        <dbReference type="Rhea" id="RHEA-COMP:9566"/>
        <dbReference type="ChEBI" id="CHEBI:15378"/>
        <dbReference type="ChEBI" id="CHEBI:16389"/>
        <dbReference type="ChEBI" id="CHEBI:17976"/>
        <dbReference type="ChEBI" id="CHEBI:57540"/>
        <dbReference type="ChEBI" id="CHEBI:57945"/>
        <dbReference type="EC" id="7.1.1.2"/>
    </reaction>
</comment>
<keyword evidence="6 15" id="KW-0679">Respiratory chain</keyword>
<keyword evidence="5 15" id="KW-0813">Transport</keyword>
<keyword evidence="8 15" id="KW-1278">Translocase</keyword>
<sequence>MMIKDMILSVGLIFGLVVVVANPFPFYGALGLVLASGLGCLVLLGLEGSFLSLVLFLIYLGGMLVVFAYTTALAAEVYPRGLGTWEISRNVTVNFVLVMVVFKLVYEGLSGLSWVVGPSEGFKYIMVELGVVELYQIGYLMLFGGVVGLLVTLFSVLSLTWGFGWGALR</sequence>
<dbReference type="EC" id="7.1.1.2" evidence="3 15"/>
<comment type="function">
    <text evidence="15">Core subunit of the mitochondrial membrane respiratory chain NADH dehydrogenase (Complex I) which catalyzes electron transfer from NADH through the respiratory chain, using ubiquinone as an electron acceptor. Essential for the catalytic activity and assembly of complex I.</text>
</comment>
<protein>
    <recommendedName>
        <fullName evidence="4 15">NADH-ubiquinone oxidoreductase chain 6</fullName>
        <ecNumber evidence="3 15">7.1.1.2</ecNumber>
    </recommendedName>
</protein>
<feature type="transmembrane region" description="Helical" evidence="15">
    <location>
        <begin position="95"/>
        <end position="116"/>
    </location>
</feature>
<evidence type="ECO:0000256" key="8">
    <source>
        <dbReference type="ARBA" id="ARBA00022967"/>
    </source>
</evidence>
<dbReference type="GO" id="GO:0031966">
    <property type="term" value="C:mitochondrial membrane"/>
    <property type="evidence" value="ECO:0007669"/>
    <property type="project" value="UniProtKB-SubCell"/>
</dbReference>
<evidence type="ECO:0000256" key="5">
    <source>
        <dbReference type="ARBA" id="ARBA00022448"/>
    </source>
</evidence>
<dbReference type="AlphaFoldDB" id="Q5GM94"/>
<evidence type="ECO:0000256" key="10">
    <source>
        <dbReference type="ARBA" id="ARBA00022989"/>
    </source>
</evidence>
<dbReference type="Pfam" id="PF00499">
    <property type="entry name" value="Oxidored_q3"/>
    <property type="match status" value="1"/>
</dbReference>
<evidence type="ECO:0000256" key="13">
    <source>
        <dbReference type="ARBA" id="ARBA00023136"/>
    </source>
</evidence>
<keyword evidence="12 15" id="KW-0496">Mitochondrion</keyword>
<dbReference type="InterPro" id="IPR001457">
    <property type="entry name" value="NADH_UbQ/plastoQ_OxRdtase_su6"/>
</dbReference>
<dbReference type="InterPro" id="IPR042106">
    <property type="entry name" value="Nuo/plastoQ_OxRdtase_6_NuoJ"/>
</dbReference>
<dbReference type="PANTHER" id="PTHR11435">
    <property type="entry name" value="NADH UBIQUINONE OXIDOREDUCTASE SUBUNIT ND6"/>
    <property type="match status" value="1"/>
</dbReference>